<dbReference type="Pfam" id="PF05136">
    <property type="entry name" value="Phage_portal_2"/>
    <property type="match status" value="1"/>
</dbReference>
<protein>
    <submittedName>
        <fullName evidence="2">Phage portal protein</fullName>
    </submittedName>
</protein>
<accession>A0ABT6RBN5</accession>
<dbReference type="InterPro" id="IPR006429">
    <property type="entry name" value="Phage_lambda_portal"/>
</dbReference>
<evidence type="ECO:0000313" key="3">
    <source>
        <dbReference type="Proteomes" id="UP001226434"/>
    </source>
</evidence>
<dbReference type="NCBIfam" id="TIGR01539">
    <property type="entry name" value="portal_lambda"/>
    <property type="match status" value="1"/>
</dbReference>
<feature type="compositionally biased region" description="Basic and acidic residues" evidence="1">
    <location>
        <begin position="480"/>
        <end position="492"/>
    </location>
</feature>
<name>A0ABT6RBN5_9BACT</name>
<dbReference type="EMBL" id="JASBRG010000005">
    <property type="protein sequence ID" value="MDI3319983.1"/>
    <property type="molecule type" value="Genomic_DNA"/>
</dbReference>
<evidence type="ECO:0000313" key="2">
    <source>
        <dbReference type="EMBL" id="MDI3319983.1"/>
    </source>
</evidence>
<gene>
    <name evidence="2" type="ORF">QJ048_09385</name>
</gene>
<reference evidence="2 3" key="1">
    <citation type="submission" date="2023-05" db="EMBL/GenBank/DDBJ databases">
        <title>Genome sequence of Pinibacter sp. MAH-24.</title>
        <authorList>
            <person name="Huq M.A."/>
        </authorList>
    </citation>
    <scope>NUCLEOTIDE SEQUENCE [LARGE SCALE GENOMIC DNA]</scope>
    <source>
        <strain evidence="2 3">MAH-24</strain>
    </source>
</reference>
<sequence length="504" mass="57448">MMRKNIFDRAIELVSPAMALNRYHAKARLEVANKHFEKMVKNQERKYDGASKGRHYSDWFSPEQSVNQEVIAALTTLRNRSRELGRNNPYAINAVRAIRNNVVGTGIIPTAKGAGIGKNQLKQLKEAWNDWAGKTNCDFDDMNTFYGLESIIMKTVVESGECLIRKVRSTSADDIPLRLQILEGDYIDSSKHNGQWQPDNTMLYYGIKFAKDGKRLGYWIFRHHPNEFGAVSDFVPASDMIHVYEVERPGQMRGVPFSCGAMLRLKDLDDYEFTERIRSKVAAAFAVFITDDATSENKPGDGVDDLEKVEPGMIKHLKPGQGISVAQPPMTQGFSEFVKSNLRGISAGFGTSYETLTNDYSNVNFSSGRMGWLEFNRNVEHLQWNLLIPRFCDKVYPWFVEACQLKGIIPFGAKVKVTWTPPRREMIDPLKEIQAIKEQLRAGLCSWQDVVRMFGYIPEELTEELKQDAEMWDNLELKPTIDARFDPNRPPDQEPQDVSSEKPE</sequence>
<feature type="region of interest" description="Disordered" evidence="1">
    <location>
        <begin position="480"/>
        <end position="504"/>
    </location>
</feature>
<evidence type="ECO:0000256" key="1">
    <source>
        <dbReference type="SAM" id="MobiDB-lite"/>
    </source>
</evidence>
<organism evidence="2 3">
    <name type="scientific">Pinibacter soli</name>
    <dbReference type="NCBI Taxonomy" id="3044211"/>
    <lineage>
        <taxon>Bacteria</taxon>
        <taxon>Pseudomonadati</taxon>
        <taxon>Bacteroidota</taxon>
        <taxon>Chitinophagia</taxon>
        <taxon>Chitinophagales</taxon>
        <taxon>Chitinophagaceae</taxon>
        <taxon>Pinibacter</taxon>
    </lineage>
</organism>
<keyword evidence="3" id="KW-1185">Reference proteome</keyword>
<proteinExistence type="predicted"/>
<dbReference type="Proteomes" id="UP001226434">
    <property type="component" value="Unassembled WGS sequence"/>
</dbReference>
<comment type="caution">
    <text evidence="2">The sequence shown here is derived from an EMBL/GenBank/DDBJ whole genome shotgun (WGS) entry which is preliminary data.</text>
</comment>